<dbReference type="Proteomes" id="UP000785625">
    <property type="component" value="Unassembled WGS sequence"/>
</dbReference>
<sequence>MNEAFRVLRHGGKLTIIDMEHTGEFKRLLSQCGCKVTVSHTLASMAYGAGS</sequence>
<organism evidence="1 2">
    <name type="scientific">Limosilactobacillus coleohominis</name>
    <dbReference type="NCBI Taxonomy" id="181675"/>
    <lineage>
        <taxon>Bacteria</taxon>
        <taxon>Bacillati</taxon>
        <taxon>Bacillota</taxon>
        <taxon>Bacilli</taxon>
        <taxon>Lactobacillales</taxon>
        <taxon>Lactobacillaceae</taxon>
        <taxon>Limosilactobacillus</taxon>
    </lineage>
</organism>
<proteinExistence type="predicted"/>
<dbReference type="InterPro" id="IPR029063">
    <property type="entry name" value="SAM-dependent_MTases_sf"/>
</dbReference>
<evidence type="ECO:0000313" key="1">
    <source>
        <dbReference type="EMBL" id="MBM6940088.1"/>
    </source>
</evidence>
<dbReference type="EMBL" id="JACJKU010000006">
    <property type="protein sequence ID" value="MBM6940088.1"/>
    <property type="molecule type" value="Genomic_DNA"/>
</dbReference>
<protein>
    <submittedName>
        <fullName evidence="1">Uncharacterized protein</fullName>
    </submittedName>
</protein>
<comment type="caution">
    <text evidence="1">The sequence shown here is derived from an EMBL/GenBank/DDBJ whole genome shotgun (WGS) entry which is preliminary data.</text>
</comment>
<dbReference type="RefSeq" id="WP_204784528.1">
    <property type="nucleotide sequence ID" value="NZ_CALVGD010000044.1"/>
</dbReference>
<gene>
    <name evidence="1" type="ORF">H5975_01070</name>
</gene>
<evidence type="ECO:0000313" key="2">
    <source>
        <dbReference type="Proteomes" id="UP000785625"/>
    </source>
</evidence>
<dbReference type="Gene3D" id="3.40.50.150">
    <property type="entry name" value="Vaccinia Virus protein VP39"/>
    <property type="match status" value="1"/>
</dbReference>
<reference evidence="1 2" key="1">
    <citation type="journal article" date="2021" name="Sci. Rep.">
        <title>The distribution of antibiotic resistance genes in chicken gut microbiota commensals.</title>
        <authorList>
            <person name="Juricova H."/>
            <person name="Matiasovicova J."/>
            <person name="Kubasova T."/>
            <person name="Cejkova D."/>
            <person name="Rychlik I."/>
        </authorList>
    </citation>
    <scope>NUCLEOTIDE SEQUENCE [LARGE SCALE GENOMIC DNA]</scope>
    <source>
        <strain evidence="1 2">An574</strain>
    </source>
</reference>
<accession>A0ABS2GW48</accession>
<keyword evidence="2" id="KW-1185">Reference proteome</keyword>
<name>A0ABS2GW48_9LACO</name>